<dbReference type="InterPro" id="IPR015421">
    <property type="entry name" value="PyrdxlP-dep_Trfase_major"/>
</dbReference>
<dbReference type="GO" id="GO:0008483">
    <property type="term" value="F:transaminase activity"/>
    <property type="evidence" value="ECO:0007669"/>
    <property type="project" value="UniProtKB-KW"/>
</dbReference>
<evidence type="ECO:0000313" key="6">
    <source>
        <dbReference type="EMBL" id="EXI69616.1"/>
    </source>
</evidence>
<dbReference type="Proteomes" id="UP000020218">
    <property type="component" value="Unassembled WGS sequence"/>
</dbReference>
<sequence length="368" mass="39977">MSIQFIDLKAQYASLRGPIHERMQRVLDHGQYIMGPEVRELEQRLEQYTGCAHCITAASGTEALLISLMALGVGPGDEVITTPFTFVATAEVIALTGATPVFVDVEPDTCNIDAKLIAAAITARTRAIMPVSLYGQVADMAEIGAIAHRHGDIPVIEDAAQSFGATYRGARSCNLSSIGCTSFFPSKPLGCYGDGGAIFTNDDGLAKAMRELRVHGQERRYFHTRVGVGGRMDTLQCAIVLAKLEQFDREIEERVAVGARYLEMLQELPKVQRLAVRPDRSCVWGQFTVQVDKREHVLQQLAAAGIPTAVHYPVPLHRQPAYAASCRIAGSLEHAEAVAARVLSLPMHPYLEQRTQEAIVAALAQATA</sequence>
<dbReference type="PIRSF" id="PIRSF000390">
    <property type="entry name" value="PLP_StrS"/>
    <property type="match status" value="1"/>
</dbReference>
<dbReference type="GO" id="GO:0000271">
    <property type="term" value="P:polysaccharide biosynthetic process"/>
    <property type="evidence" value="ECO:0007669"/>
    <property type="project" value="TreeGrafter"/>
</dbReference>
<dbReference type="InterPro" id="IPR015424">
    <property type="entry name" value="PyrdxlP-dep_Trfase"/>
</dbReference>
<comment type="similarity">
    <text evidence="2 5">Belongs to the DegT/DnrJ/EryC1 family.</text>
</comment>
<comment type="caution">
    <text evidence="6">The sequence shown here is derived from an EMBL/GenBank/DDBJ whole genome shotgun (WGS) entry which is preliminary data.</text>
</comment>
<dbReference type="Pfam" id="PF01041">
    <property type="entry name" value="DegT_DnrJ_EryC1"/>
    <property type="match status" value="1"/>
</dbReference>
<evidence type="ECO:0000256" key="2">
    <source>
        <dbReference type="ARBA" id="ARBA00037999"/>
    </source>
</evidence>
<dbReference type="EC" id="2.6.1.98" evidence="6"/>
<evidence type="ECO:0000256" key="5">
    <source>
        <dbReference type="RuleBase" id="RU004508"/>
    </source>
</evidence>
<keyword evidence="1 4" id="KW-0663">Pyridoxal phosphate</keyword>
<dbReference type="InterPro" id="IPR015422">
    <property type="entry name" value="PyrdxlP-dep_Trfase_small"/>
</dbReference>
<reference evidence="6" key="1">
    <citation type="submission" date="2014-02" db="EMBL/GenBank/DDBJ databases">
        <title>Expanding our view of genomic diversity in Candidatus Accumulibacter clades.</title>
        <authorList>
            <person name="Skennerton C.T."/>
            <person name="Barr J.J."/>
            <person name="Slater F.R."/>
            <person name="Bond P.L."/>
            <person name="Tyson G.W."/>
        </authorList>
    </citation>
    <scope>NUCLEOTIDE SEQUENCE [LARGE SCALE GENOMIC DNA]</scope>
</reference>
<dbReference type="Gene3D" id="3.90.1150.10">
    <property type="entry name" value="Aspartate Aminotransferase, domain 1"/>
    <property type="match status" value="1"/>
</dbReference>
<dbReference type="AlphaFoldDB" id="A0A011N413"/>
<dbReference type="FunFam" id="3.40.640.10:FF:000089">
    <property type="entry name" value="Aminotransferase, DegT/DnrJ/EryC1/StrS family"/>
    <property type="match status" value="1"/>
</dbReference>
<dbReference type="GO" id="GO:0030170">
    <property type="term" value="F:pyridoxal phosphate binding"/>
    <property type="evidence" value="ECO:0007669"/>
    <property type="project" value="TreeGrafter"/>
</dbReference>
<dbReference type="PANTHER" id="PTHR30244">
    <property type="entry name" value="TRANSAMINASE"/>
    <property type="match status" value="1"/>
</dbReference>
<organism evidence="6 7">
    <name type="scientific">Candidatus Accumulibacter adjunctus</name>
    <dbReference type="NCBI Taxonomy" id="1454001"/>
    <lineage>
        <taxon>Bacteria</taxon>
        <taxon>Pseudomonadati</taxon>
        <taxon>Pseudomonadota</taxon>
        <taxon>Betaproteobacteria</taxon>
        <taxon>Candidatus Accumulibacter</taxon>
    </lineage>
</organism>
<protein>
    <submittedName>
        <fullName evidence="6">UDP-2-acetamido-2-deoxy-3-oxo-D-glucuronate aminotransferase</fullName>
        <ecNumber evidence="6">2.6.1.98</ecNumber>
    </submittedName>
</protein>
<dbReference type="PATRIC" id="fig|1454001.3.peg.290"/>
<evidence type="ECO:0000313" key="7">
    <source>
        <dbReference type="Proteomes" id="UP000020218"/>
    </source>
</evidence>
<feature type="modified residue" description="N6-(pyridoxal phosphate)lysine" evidence="4">
    <location>
        <position position="187"/>
    </location>
</feature>
<name>A0A011N413_9PROT</name>
<evidence type="ECO:0000256" key="4">
    <source>
        <dbReference type="PIRSR" id="PIRSR000390-2"/>
    </source>
</evidence>
<keyword evidence="7" id="KW-1185">Reference proteome</keyword>
<proteinExistence type="inferred from homology"/>
<feature type="active site" description="Proton acceptor" evidence="3">
    <location>
        <position position="187"/>
    </location>
</feature>
<gene>
    <name evidence="6" type="primary">wbpE</name>
    <name evidence="6" type="ORF">AW08_00109</name>
</gene>
<accession>A0A011N413</accession>
<evidence type="ECO:0000256" key="3">
    <source>
        <dbReference type="PIRSR" id="PIRSR000390-1"/>
    </source>
</evidence>
<dbReference type="EMBL" id="JFAX01000001">
    <property type="protein sequence ID" value="EXI69616.1"/>
    <property type="molecule type" value="Genomic_DNA"/>
</dbReference>
<dbReference type="STRING" id="1454001.AW08_00109"/>
<evidence type="ECO:0000256" key="1">
    <source>
        <dbReference type="ARBA" id="ARBA00022898"/>
    </source>
</evidence>
<keyword evidence="6" id="KW-0032">Aminotransferase</keyword>
<keyword evidence="6" id="KW-0808">Transferase</keyword>
<dbReference type="Gene3D" id="3.40.640.10">
    <property type="entry name" value="Type I PLP-dependent aspartate aminotransferase-like (Major domain)"/>
    <property type="match status" value="1"/>
</dbReference>
<dbReference type="SUPFAM" id="SSF53383">
    <property type="entry name" value="PLP-dependent transferases"/>
    <property type="match status" value="1"/>
</dbReference>
<dbReference type="PANTHER" id="PTHR30244:SF42">
    <property type="entry name" value="UDP-2-ACETAMIDO-2-DEOXY-3-OXO-D-GLUCURONATE AMINOTRANSFERASE"/>
    <property type="match status" value="1"/>
</dbReference>
<dbReference type="InterPro" id="IPR000653">
    <property type="entry name" value="DegT/StrS_aminotransferase"/>
</dbReference>
<dbReference type="CDD" id="cd00616">
    <property type="entry name" value="AHBA_syn"/>
    <property type="match status" value="1"/>
</dbReference>